<name>A0A520KFN7_9CREN</name>
<dbReference type="PANTHER" id="PTHR12196">
    <property type="entry name" value="DOMAIN OF UNKNOWN FUNCTION 71 DUF71 -CONTAINING PROTEIN"/>
    <property type="match status" value="1"/>
</dbReference>
<dbReference type="Proteomes" id="UP000316080">
    <property type="component" value="Unassembled WGS sequence"/>
</dbReference>
<dbReference type="InterPro" id="IPR002761">
    <property type="entry name" value="Diphthami_syn_dom"/>
</dbReference>
<dbReference type="Gene3D" id="3.40.50.620">
    <property type="entry name" value="HUPs"/>
    <property type="match status" value="1"/>
</dbReference>
<dbReference type="PIRSF" id="PIRSF039123">
    <property type="entry name" value="Diphthamide_synthase"/>
    <property type="match status" value="1"/>
</dbReference>
<feature type="domain" description="Diphthamide synthase" evidence="1">
    <location>
        <begin position="1"/>
        <end position="218"/>
    </location>
</feature>
<dbReference type="Gene3D" id="3.90.1490.10">
    <property type="entry name" value="putative n-type atp pyrophosphatase, domain 2"/>
    <property type="match status" value="1"/>
</dbReference>
<dbReference type="SUPFAM" id="SSF52402">
    <property type="entry name" value="Adenine nucleotide alpha hydrolases-like"/>
    <property type="match status" value="1"/>
</dbReference>
<evidence type="ECO:0000313" key="4">
    <source>
        <dbReference type="Proteomes" id="UP000316080"/>
    </source>
</evidence>
<dbReference type="CDD" id="cd01994">
    <property type="entry name" value="AANH_PF0828-like"/>
    <property type="match status" value="1"/>
</dbReference>
<reference evidence="2 4" key="2">
    <citation type="journal article" date="2019" name="Nat. Microbiol.">
        <title>Wide diversity of methane and short-chain alkane metabolisms in uncultured archaea.</title>
        <authorList>
            <person name="Borrel G."/>
            <person name="Adam P.S."/>
            <person name="McKay L.J."/>
            <person name="Chen L.X."/>
            <person name="Sierra-Garcia I.N."/>
            <person name="Sieber C.M."/>
            <person name="Letourneur Q."/>
            <person name="Ghozlane A."/>
            <person name="Andersen G.L."/>
            <person name="Li W.J."/>
            <person name="Hallam S.J."/>
            <person name="Muyzer G."/>
            <person name="de Oliveira V.M."/>
            <person name="Inskeep W.P."/>
            <person name="Banfield J.F."/>
            <person name="Gribaldo S."/>
        </authorList>
    </citation>
    <scope>NUCLEOTIDE SEQUENCE [LARGE SCALE GENOMIC DNA]</scope>
    <source>
        <strain evidence="2">Verst-YHS</strain>
    </source>
</reference>
<keyword evidence="2" id="KW-0436">Ligase</keyword>
<proteinExistence type="predicted"/>
<comment type="caution">
    <text evidence="2">The sequence shown here is derived from an EMBL/GenBank/DDBJ whole genome shotgun (WGS) entry which is preliminary data.</text>
</comment>
<dbReference type="GO" id="GO:0017178">
    <property type="term" value="F:diphthine-ammonia ligase activity"/>
    <property type="evidence" value="ECO:0007669"/>
    <property type="project" value="UniProtKB-EC"/>
</dbReference>
<dbReference type="EMBL" id="QNVI01000016">
    <property type="protein sequence ID" value="TDA40021.1"/>
    <property type="molecule type" value="Genomic_DNA"/>
</dbReference>
<evidence type="ECO:0000313" key="2">
    <source>
        <dbReference type="EMBL" id="RZN56361.1"/>
    </source>
</evidence>
<dbReference type="NCBIfam" id="TIGR03679">
    <property type="entry name" value="arCOG00187"/>
    <property type="match status" value="1"/>
</dbReference>
<organism evidence="2 4">
    <name type="scientific">Thermoproteota archaeon</name>
    <dbReference type="NCBI Taxonomy" id="2056631"/>
    <lineage>
        <taxon>Archaea</taxon>
        <taxon>Thermoproteota</taxon>
    </lineage>
</organism>
<reference evidence="3 5" key="1">
    <citation type="journal article" date="2019" name="Nat. Microbiol.">
        <title>Expanding anaerobic alkane metabolism in the domain of Archaea.</title>
        <authorList>
            <person name="Wang Y."/>
            <person name="Wegener G."/>
            <person name="Hou J."/>
            <person name="Wang F."/>
            <person name="Xiao X."/>
        </authorList>
    </citation>
    <scope>NUCLEOTIDE SEQUENCE [LARGE SCALE GENOMIC DNA]</scope>
    <source>
        <strain evidence="3">WYZ-LMO11</strain>
    </source>
</reference>
<evidence type="ECO:0000259" key="1">
    <source>
        <dbReference type="Pfam" id="PF01902"/>
    </source>
</evidence>
<gene>
    <name evidence="3" type="ORF">DSO09_01455</name>
    <name evidence="2" type="ORF">EF809_03035</name>
</gene>
<dbReference type="PANTHER" id="PTHR12196:SF2">
    <property type="entry name" value="DIPHTHINE--AMMONIA LIGASE"/>
    <property type="match status" value="1"/>
</dbReference>
<protein>
    <submittedName>
        <fullName evidence="2">Diphthine--ammonia ligase</fullName>
        <ecNumber evidence="2">6.3.1.14</ecNumber>
    </submittedName>
</protein>
<evidence type="ECO:0000313" key="5">
    <source>
        <dbReference type="Proteomes" id="UP000317265"/>
    </source>
</evidence>
<dbReference type="Pfam" id="PF01902">
    <property type="entry name" value="Diphthami_syn_2"/>
    <property type="match status" value="1"/>
</dbReference>
<dbReference type="NCBIfam" id="TIGR00290">
    <property type="entry name" value="MJ0570_dom"/>
    <property type="match status" value="1"/>
</dbReference>
<dbReference type="InterPro" id="IPR014729">
    <property type="entry name" value="Rossmann-like_a/b/a_fold"/>
</dbReference>
<dbReference type="EC" id="6.3.1.14" evidence="2"/>
<accession>A0A520KFN7</accession>
<dbReference type="Proteomes" id="UP000317265">
    <property type="component" value="Unassembled WGS sequence"/>
</dbReference>
<dbReference type="EMBL" id="RXIH01000025">
    <property type="protein sequence ID" value="RZN56361.1"/>
    <property type="molecule type" value="Genomic_DNA"/>
</dbReference>
<dbReference type="InterPro" id="IPR022427">
    <property type="entry name" value="MJ0570_ATP-bd"/>
</dbReference>
<dbReference type="InterPro" id="IPR030662">
    <property type="entry name" value="DPH6/MJ0570"/>
</dbReference>
<evidence type="ECO:0000313" key="3">
    <source>
        <dbReference type="EMBL" id="TDA40021.1"/>
    </source>
</evidence>
<dbReference type="GO" id="GO:0017183">
    <property type="term" value="P:protein histidyl modification to diphthamide"/>
    <property type="evidence" value="ECO:0007669"/>
    <property type="project" value="TreeGrafter"/>
</dbReference>
<sequence>MRLILLYSGGKDSNLALYKLINKGYKVDLLTIIPKTFDSWMFHRPNVEFTKVQAECMELNWQSFIVSGEKDKEIQEIIDFLKDKEIDGIVAGAIKSRYQKEKIEYICDKLNVKPIFPLWELSEMEILNNIIELGFEVYFSCVAAEGFGKEWLGRKLDLKAINELIKLKEKYGISIVGEGGEYETFVCDSPLFKKRIKVTTSEIVWHRNYGYWFIKNYELISKN</sequence>
<dbReference type="AlphaFoldDB" id="A0A520KFN7"/>